<reference evidence="2 5" key="1">
    <citation type="submission" date="2014-05" db="EMBL/GenBank/DDBJ databases">
        <title>Methylome analysis of the phasevarions of Haemophilus influenzae.</title>
        <authorList>
            <person name="Atack J.M."/>
            <person name="Fox K.L."/>
            <person name="Power P.M."/>
            <person name="Clark T."/>
            <person name="Jurcisek J."/>
            <person name="Korlach J."/>
            <person name="Bakaletz L.O."/>
            <person name="Jennings M.P."/>
        </authorList>
    </citation>
    <scope>NUCLEOTIDE SEQUENCE [LARGE SCALE GENOMIC DNA]</scope>
    <source>
        <strain evidence="2 5">1209</strain>
    </source>
</reference>
<dbReference type="EMBL" id="JMQP01000002">
    <property type="protein sequence ID" value="KIS35208.1"/>
    <property type="molecule type" value="Genomic_DNA"/>
</dbReference>
<feature type="signal peptide" evidence="1">
    <location>
        <begin position="1"/>
        <end position="18"/>
    </location>
</feature>
<dbReference type="InterPro" id="IPR016537">
    <property type="entry name" value="UCP008159_ABC"/>
</dbReference>
<reference evidence="4" key="3">
    <citation type="submission" date="2019-05" db="EMBL/GenBank/DDBJ databases">
        <authorList>
            <person name="Hibberd M."/>
        </authorList>
    </citation>
    <scope>NUCLEOTIDE SEQUENCE</scope>
    <source>
        <strain evidence="4">Haemophilus_influenzae_BgEED16</strain>
    </source>
</reference>
<name>A0A0D0GZR3_HAEIF</name>
<protein>
    <submittedName>
        <fullName evidence="3">ABC-type transport system, periplasmic component</fullName>
    </submittedName>
    <submittedName>
        <fullName evidence="2">ABC-type uncharacterized transport system, periplasmic component</fullName>
    </submittedName>
</protein>
<keyword evidence="1" id="KW-0732">Signal</keyword>
<dbReference type="EMBL" id="UASK01000008">
    <property type="protein sequence ID" value="SPX42521.1"/>
    <property type="molecule type" value="Genomic_DNA"/>
</dbReference>
<evidence type="ECO:0000313" key="6">
    <source>
        <dbReference type="Proteomes" id="UP000249936"/>
    </source>
</evidence>
<dbReference type="EMBL" id="CABFLD010000011">
    <property type="protein sequence ID" value="VTX50370.1"/>
    <property type="molecule type" value="Genomic_DNA"/>
</dbReference>
<organism evidence="2 5">
    <name type="scientific">Haemophilus influenzae</name>
    <dbReference type="NCBI Taxonomy" id="727"/>
    <lineage>
        <taxon>Bacteria</taxon>
        <taxon>Pseudomonadati</taxon>
        <taxon>Pseudomonadota</taxon>
        <taxon>Gammaproteobacteria</taxon>
        <taxon>Pasteurellales</taxon>
        <taxon>Pasteurellaceae</taxon>
        <taxon>Haemophilus</taxon>
    </lineage>
</organism>
<sequence>MKTYSLLLGLFVSFGVLAHPHAFIDIQTTPIIENNQLTGFSMKWTLDEPSSSAVIYDMKQARTKAEKQKLLDDVMGNIVSEHYFSYLYDAQNNKIKYSPRPKNYGINVQGLQLQYYFDVPLAHPQKLEKNTFSLQTYDPTYYVAMTYASKSAVDFSALSKNCQGKLIEPNVDEKIQAYASSLDKSQKNEDDSLGVMFAQKIIIQCE</sequence>
<evidence type="ECO:0000313" key="5">
    <source>
        <dbReference type="Proteomes" id="UP000050700"/>
    </source>
</evidence>
<reference evidence="3 6" key="2">
    <citation type="submission" date="2018-06" db="EMBL/GenBank/DDBJ databases">
        <authorList>
            <consortium name="Pathogen Informatics"/>
            <person name="Doyle S."/>
        </authorList>
    </citation>
    <scope>NUCLEOTIDE SEQUENCE [LARGE SCALE GENOMIC DNA]</scope>
    <source>
        <strain evidence="3 6">NCTC11872</strain>
    </source>
</reference>
<dbReference type="PIRSF" id="PIRSF008159">
    <property type="entry name" value="UCP008159_ABC"/>
    <property type="match status" value="1"/>
</dbReference>
<dbReference type="Pfam" id="PF06226">
    <property type="entry name" value="DUF1007"/>
    <property type="match status" value="1"/>
</dbReference>
<dbReference type="PATRIC" id="fig|727.553.peg.183"/>
<dbReference type="InterPro" id="IPR010412">
    <property type="entry name" value="DUF1007"/>
</dbReference>
<evidence type="ECO:0000313" key="4">
    <source>
        <dbReference type="EMBL" id="VTX50370.1"/>
    </source>
</evidence>
<dbReference type="RefSeq" id="WP_005650213.1">
    <property type="nucleotide sequence ID" value="NZ_AP018776.1"/>
</dbReference>
<gene>
    <name evidence="4" type="ORF">CAGEJMGA_00271</name>
    <name evidence="3" type="ORF">NCTC11872_02159</name>
    <name evidence="2" type="ORF">NTHI1209_00812</name>
</gene>
<dbReference type="AlphaFoldDB" id="A0A0D0GZR3"/>
<dbReference type="Proteomes" id="UP000050700">
    <property type="component" value="Unassembled WGS sequence"/>
</dbReference>
<evidence type="ECO:0000313" key="3">
    <source>
        <dbReference type="EMBL" id="SPX42521.1"/>
    </source>
</evidence>
<feature type="chain" id="PRO_5015035495" evidence="1">
    <location>
        <begin position="19"/>
        <end position="206"/>
    </location>
</feature>
<dbReference type="Proteomes" id="UP000658741">
    <property type="component" value="Unassembled WGS sequence"/>
</dbReference>
<evidence type="ECO:0000256" key="1">
    <source>
        <dbReference type="SAM" id="SignalP"/>
    </source>
</evidence>
<proteinExistence type="predicted"/>
<evidence type="ECO:0000313" key="2">
    <source>
        <dbReference type="EMBL" id="KIS35208.1"/>
    </source>
</evidence>
<accession>A0A0D0GZR3</accession>
<dbReference type="Proteomes" id="UP000249936">
    <property type="component" value="Unassembled WGS sequence"/>
</dbReference>